<evidence type="ECO:0000256" key="1">
    <source>
        <dbReference type="ARBA" id="ARBA00010641"/>
    </source>
</evidence>
<dbReference type="Proteomes" id="UP000562982">
    <property type="component" value="Unassembled WGS sequence"/>
</dbReference>
<dbReference type="PANTHER" id="PTHR43133">
    <property type="entry name" value="RNA POLYMERASE ECF-TYPE SIGMA FACTO"/>
    <property type="match status" value="1"/>
</dbReference>
<dbReference type="Pfam" id="PF04542">
    <property type="entry name" value="Sigma70_r2"/>
    <property type="match status" value="1"/>
</dbReference>
<dbReference type="NCBIfam" id="TIGR02937">
    <property type="entry name" value="sigma70-ECF"/>
    <property type="match status" value="1"/>
</dbReference>
<dbReference type="InterPro" id="IPR039425">
    <property type="entry name" value="RNA_pol_sigma-70-like"/>
</dbReference>
<proteinExistence type="inferred from homology"/>
<evidence type="ECO:0000256" key="2">
    <source>
        <dbReference type="ARBA" id="ARBA00023015"/>
    </source>
</evidence>
<dbReference type="InterPro" id="IPR014284">
    <property type="entry name" value="RNA_pol_sigma-70_dom"/>
</dbReference>
<reference evidence="7 10" key="2">
    <citation type="submission" date="2020-04" db="EMBL/GenBank/DDBJ databases">
        <title>Description of novel Gluconacetobacter.</title>
        <authorList>
            <person name="Sombolestani A."/>
        </authorList>
    </citation>
    <scope>NUCLEOTIDE SEQUENCE [LARGE SCALE GENOMIC DNA]</scope>
    <source>
        <strain evidence="7 10">LMG 1382</strain>
    </source>
</reference>
<evidence type="ECO:0000313" key="8">
    <source>
        <dbReference type="EMBL" id="RDI36783.1"/>
    </source>
</evidence>
<sequence>MGGKPELLACYLSNRGQLLHYAGRIMGDTSLAEDLVQEAWLRCHGTHPDNPLNFLYRVIRNLALDRRRRAVREDQRFVRIEGRAMEAIAADVPGLETELAARLELERVMACLRGLPDMTQQAIILYRFDGLKLREIARILDMSITRVHGLVADGMERCRQAFDSTE</sequence>
<evidence type="ECO:0000313" key="9">
    <source>
        <dbReference type="Proteomes" id="UP000254958"/>
    </source>
</evidence>
<comment type="caution">
    <text evidence="8">The sequence shown here is derived from an EMBL/GenBank/DDBJ whole genome shotgun (WGS) entry which is preliminary data.</text>
</comment>
<keyword evidence="3" id="KW-0731">Sigma factor</keyword>
<evidence type="ECO:0000313" key="10">
    <source>
        <dbReference type="Proteomes" id="UP000562982"/>
    </source>
</evidence>
<dbReference type="SUPFAM" id="SSF88659">
    <property type="entry name" value="Sigma3 and sigma4 domains of RNA polymerase sigma factors"/>
    <property type="match status" value="1"/>
</dbReference>
<dbReference type="RefSeq" id="WP_141289061.1">
    <property type="nucleotide sequence ID" value="NZ_BJMI01000024.1"/>
</dbReference>
<evidence type="ECO:0000259" key="5">
    <source>
        <dbReference type="Pfam" id="PF04542"/>
    </source>
</evidence>
<dbReference type="EMBL" id="JABEQI010000007">
    <property type="protein sequence ID" value="MBB2187240.1"/>
    <property type="molecule type" value="Genomic_DNA"/>
</dbReference>
<dbReference type="Gene3D" id="1.10.1740.10">
    <property type="match status" value="1"/>
</dbReference>
<dbReference type="InterPro" id="IPR013325">
    <property type="entry name" value="RNA_pol_sigma_r2"/>
</dbReference>
<protein>
    <submittedName>
        <fullName evidence="7">RNA polymerase sigma factor</fullName>
    </submittedName>
    <submittedName>
        <fullName evidence="8">RNA polymerase sigma-70 factor (ECF subfamily)</fullName>
    </submittedName>
</protein>
<dbReference type="InterPro" id="IPR036388">
    <property type="entry name" value="WH-like_DNA-bd_sf"/>
</dbReference>
<reference evidence="8 9" key="1">
    <citation type="submission" date="2018-07" db="EMBL/GenBank/DDBJ databases">
        <title>Genomic Encyclopedia of Type Strains, Phase IV (KMG-IV): sequencing the most valuable type-strain genomes for metagenomic binning, comparative biology and taxonomic classification.</title>
        <authorList>
            <person name="Goeker M."/>
        </authorList>
    </citation>
    <scope>NUCLEOTIDE SEQUENCE [LARGE SCALE GENOMIC DNA]</scope>
    <source>
        <strain evidence="8 9">DSM 5603</strain>
    </source>
</reference>
<feature type="domain" description="RNA polymerase sigma-70 region 2" evidence="5">
    <location>
        <begin position="11"/>
        <end position="72"/>
    </location>
</feature>
<dbReference type="Gene3D" id="1.10.10.10">
    <property type="entry name" value="Winged helix-like DNA-binding domain superfamily/Winged helix DNA-binding domain"/>
    <property type="match status" value="1"/>
</dbReference>
<evidence type="ECO:0000256" key="4">
    <source>
        <dbReference type="ARBA" id="ARBA00023163"/>
    </source>
</evidence>
<dbReference type="InterPro" id="IPR013324">
    <property type="entry name" value="RNA_pol_sigma_r3/r4-like"/>
</dbReference>
<evidence type="ECO:0000256" key="3">
    <source>
        <dbReference type="ARBA" id="ARBA00023082"/>
    </source>
</evidence>
<dbReference type="InterPro" id="IPR007627">
    <property type="entry name" value="RNA_pol_sigma70_r2"/>
</dbReference>
<dbReference type="GO" id="GO:0016987">
    <property type="term" value="F:sigma factor activity"/>
    <property type="evidence" value="ECO:0007669"/>
    <property type="project" value="UniProtKB-KW"/>
</dbReference>
<dbReference type="InterPro" id="IPR013249">
    <property type="entry name" value="RNA_pol_sigma70_r4_t2"/>
</dbReference>
<keyword evidence="9" id="KW-1185">Reference proteome</keyword>
<gene>
    <name evidence="8" type="ORF">C7453_10874</name>
    <name evidence="7" type="ORF">HLH32_12765</name>
</gene>
<dbReference type="Proteomes" id="UP000254958">
    <property type="component" value="Unassembled WGS sequence"/>
</dbReference>
<evidence type="ECO:0000259" key="6">
    <source>
        <dbReference type="Pfam" id="PF08281"/>
    </source>
</evidence>
<comment type="similarity">
    <text evidence="1">Belongs to the sigma-70 factor family. ECF subfamily.</text>
</comment>
<dbReference type="SUPFAM" id="SSF88946">
    <property type="entry name" value="Sigma2 domain of RNA polymerase sigma factors"/>
    <property type="match status" value="1"/>
</dbReference>
<dbReference type="GO" id="GO:0006352">
    <property type="term" value="P:DNA-templated transcription initiation"/>
    <property type="evidence" value="ECO:0007669"/>
    <property type="project" value="InterPro"/>
</dbReference>
<feature type="domain" description="RNA polymerase sigma factor 70 region 4 type 2" evidence="6">
    <location>
        <begin position="106"/>
        <end position="158"/>
    </location>
</feature>
<evidence type="ECO:0000313" key="7">
    <source>
        <dbReference type="EMBL" id="MBB2187240.1"/>
    </source>
</evidence>
<keyword evidence="2" id="KW-0805">Transcription regulation</keyword>
<accession>A0A370G3Z4</accession>
<dbReference type="OrthoDB" id="9794372at2"/>
<keyword evidence="4" id="KW-0804">Transcription</keyword>
<dbReference type="PANTHER" id="PTHR43133:SF63">
    <property type="entry name" value="RNA POLYMERASE SIGMA FACTOR FECI-RELATED"/>
    <property type="match status" value="1"/>
</dbReference>
<dbReference type="AlphaFoldDB" id="A0A370G3Z4"/>
<dbReference type="GO" id="GO:0003677">
    <property type="term" value="F:DNA binding"/>
    <property type="evidence" value="ECO:0007669"/>
    <property type="project" value="InterPro"/>
</dbReference>
<dbReference type="Pfam" id="PF08281">
    <property type="entry name" value="Sigma70_r4_2"/>
    <property type="match status" value="1"/>
</dbReference>
<name>A0A370G3Z4_GLULI</name>
<organism evidence="8 9">
    <name type="scientific">Gluconacetobacter liquefaciens</name>
    <name type="common">Acetobacter liquefaciens</name>
    <dbReference type="NCBI Taxonomy" id="89584"/>
    <lineage>
        <taxon>Bacteria</taxon>
        <taxon>Pseudomonadati</taxon>
        <taxon>Pseudomonadota</taxon>
        <taxon>Alphaproteobacteria</taxon>
        <taxon>Acetobacterales</taxon>
        <taxon>Acetobacteraceae</taxon>
        <taxon>Gluconacetobacter</taxon>
    </lineage>
</organism>
<dbReference type="EMBL" id="QQAW01000008">
    <property type="protein sequence ID" value="RDI36783.1"/>
    <property type="molecule type" value="Genomic_DNA"/>
</dbReference>